<dbReference type="InterPro" id="IPR011029">
    <property type="entry name" value="DEATH-like_dom_sf"/>
</dbReference>
<name>R7UXY9_CAPTE</name>
<evidence type="ECO:0000256" key="2">
    <source>
        <dbReference type="ARBA" id="ARBA00022490"/>
    </source>
</evidence>
<sequence>MEKHHQDVLERNRSILCSDLDLSLVVDHLIQEEFLSPEEKERICASRSRSEKTGELLSMLYAHEDGFGAFVESLKSTHRHLYEMLISESETHLTDDTEVEVLKTELKQKNILLSKFRPMPWLPQHQMRLANVYTKLQLVSSVSFQDPRQMDRDQQLSLDNLFAPHELSSDPKRILVEGEAGIGKTTLLQMLVSKWNEGSCGGECGAPCVHCFDLLFNLHAKDFIGHTSIPDVIKSCLLARDSEISAETLDAILQTHKVVLVVDAYDEGNMENKLLYDVIEGRVLKDATVILSCRPAFLNFRFFDSIFVVHGFDEEHQIEYMDKFAHEMNLSPNSLVELQQKMSNELQDLCRNPFILTILCILCSENSQLPSTLAAVYKAVHEFFIEKASRKTSRDKDDIKRTVIFPLAKLSFEIYNKEKQLTEEDFVDICCSPQEACQIGYLSVDETVGSLQNTTRCYRFGHRSLQEFLATIHLGKMAAGERLAWLQSKNVYQIDTIVIFLFGQLNDKDLASIAAVIMENMRFQPLNFSKLSIYSCSQSHLVLHCLNELVGRDISDGLKSVLAENCPLRVHISRDCSISCIQGVSLICSLIKKKNSVCLTFDLDATKDFVPLMKQLKRCECISSVQLNNPKDRIKFNDYLRALQWVTLAKIGSDHHPSRLQNLFRAIASCKRITALTFADMQINDALMPSICEMVESLEDLRDLTL</sequence>
<dbReference type="GO" id="GO:0005737">
    <property type="term" value="C:cytoplasm"/>
    <property type="evidence" value="ECO:0007669"/>
    <property type="project" value="UniProtKB-SubCell"/>
</dbReference>
<evidence type="ECO:0000256" key="4">
    <source>
        <dbReference type="ARBA" id="ARBA00022859"/>
    </source>
</evidence>
<dbReference type="EMBL" id="AMQN01006601">
    <property type="status" value="NOT_ANNOTATED_CDS"/>
    <property type="molecule type" value="Genomic_DNA"/>
</dbReference>
<dbReference type="SMART" id="SM00114">
    <property type="entry name" value="CARD"/>
    <property type="match status" value="1"/>
</dbReference>
<reference evidence="8" key="3">
    <citation type="submission" date="2015-06" db="UniProtKB">
        <authorList>
            <consortium name="EnsemblMetazoa"/>
        </authorList>
    </citation>
    <scope>IDENTIFICATION</scope>
</reference>
<keyword evidence="9" id="KW-1185">Reference proteome</keyword>
<organism evidence="7">
    <name type="scientific">Capitella teleta</name>
    <name type="common">Polychaete worm</name>
    <dbReference type="NCBI Taxonomy" id="283909"/>
    <lineage>
        <taxon>Eukaryota</taxon>
        <taxon>Metazoa</taxon>
        <taxon>Spiralia</taxon>
        <taxon>Lophotrochozoa</taxon>
        <taxon>Annelida</taxon>
        <taxon>Polychaeta</taxon>
        <taxon>Sedentaria</taxon>
        <taxon>Scolecida</taxon>
        <taxon>Capitellidae</taxon>
        <taxon>Capitella</taxon>
    </lineage>
</organism>
<dbReference type="PROSITE" id="PS50209">
    <property type="entry name" value="CARD"/>
    <property type="match status" value="1"/>
</dbReference>
<dbReference type="InterPro" id="IPR001315">
    <property type="entry name" value="CARD"/>
</dbReference>
<dbReference type="Gene3D" id="3.40.50.300">
    <property type="entry name" value="P-loop containing nucleotide triphosphate hydrolases"/>
    <property type="match status" value="1"/>
</dbReference>
<protein>
    <recommendedName>
        <fullName evidence="10">CARD domain-containing protein</fullName>
    </recommendedName>
</protein>
<proteinExistence type="predicted"/>
<evidence type="ECO:0000313" key="7">
    <source>
        <dbReference type="EMBL" id="ELU08807.1"/>
    </source>
</evidence>
<keyword evidence="3" id="KW-0399">Innate immunity</keyword>
<keyword evidence="4" id="KW-0391">Immunity</keyword>
<accession>R7UXY9</accession>
<dbReference type="Pfam" id="PF00619">
    <property type="entry name" value="CARD"/>
    <property type="match status" value="1"/>
</dbReference>
<dbReference type="PANTHER" id="PTHR46844">
    <property type="entry name" value="SLR5058 PROTEIN"/>
    <property type="match status" value="1"/>
</dbReference>
<evidence type="ECO:0000313" key="9">
    <source>
        <dbReference type="Proteomes" id="UP000014760"/>
    </source>
</evidence>
<dbReference type="Gene3D" id="1.10.533.10">
    <property type="entry name" value="Death Domain, Fas"/>
    <property type="match status" value="1"/>
</dbReference>
<dbReference type="EMBL" id="AMQN01006602">
    <property type="status" value="NOT_ANNOTATED_CDS"/>
    <property type="molecule type" value="Genomic_DNA"/>
</dbReference>
<evidence type="ECO:0000256" key="3">
    <source>
        <dbReference type="ARBA" id="ARBA00022588"/>
    </source>
</evidence>
<dbReference type="PANTHER" id="PTHR46844:SF1">
    <property type="entry name" value="SLR5058 PROTEIN"/>
    <property type="match status" value="1"/>
</dbReference>
<dbReference type="CDD" id="cd01671">
    <property type="entry name" value="CARD"/>
    <property type="match status" value="1"/>
</dbReference>
<dbReference type="HOGENOM" id="CLU_009460_3_0_1"/>
<dbReference type="Pfam" id="PF05729">
    <property type="entry name" value="NACHT"/>
    <property type="match status" value="1"/>
</dbReference>
<evidence type="ECO:0000259" key="5">
    <source>
        <dbReference type="PROSITE" id="PS50209"/>
    </source>
</evidence>
<reference evidence="7 9" key="2">
    <citation type="journal article" date="2013" name="Nature">
        <title>Insights into bilaterian evolution from three spiralian genomes.</title>
        <authorList>
            <person name="Simakov O."/>
            <person name="Marletaz F."/>
            <person name="Cho S.J."/>
            <person name="Edsinger-Gonzales E."/>
            <person name="Havlak P."/>
            <person name="Hellsten U."/>
            <person name="Kuo D.H."/>
            <person name="Larsson T."/>
            <person name="Lv J."/>
            <person name="Arendt D."/>
            <person name="Savage R."/>
            <person name="Osoegawa K."/>
            <person name="de Jong P."/>
            <person name="Grimwood J."/>
            <person name="Chapman J.A."/>
            <person name="Shapiro H."/>
            <person name="Aerts A."/>
            <person name="Otillar R.P."/>
            <person name="Terry A.Y."/>
            <person name="Boore J.L."/>
            <person name="Grigoriev I.V."/>
            <person name="Lindberg D.R."/>
            <person name="Seaver E.C."/>
            <person name="Weisblat D.A."/>
            <person name="Putnam N.H."/>
            <person name="Rokhsar D.S."/>
        </authorList>
    </citation>
    <scope>NUCLEOTIDE SEQUENCE</scope>
    <source>
        <strain evidence="7 9">I ESC-2004</strain>
    </source>
</reference>
<evidence type="ECO:0000256" key="1">
    <source>
        <dbReference type="ARBA" id="ARBA00004496"/>
    </source>
</evidence>
<keyword evidence="2" id="KW-0963">Cytoplasm</keyword>
<dbReference type="InterPro" id="IPR007111">
    <property type="entry name" value="NACHT_NTPase"/>
</dbReference>
<dbReference type="EnsemblMetazoa" id="CapteT208112">
    <property type="protein sequence ID" value="CapteP208112"/>
    <property type="gene ID" value="CapteG208112"/>
</dbReference>
<comment type="subcellular location">
    <subcellularLocation>
        <location evidence="1">Cytoplasm</location>
    </subcellularLocation>
</comment>
<evidence type="ECO:0000313" key="8">
    <source>
        <dbReference type="EnsemblMetazoa" id="CapteP208112"/>
    </source>
</evidence>
<dbReference type="AlphaFoldDB" id="R7UXY9"/>
<reference evidence="9" key="1">
    <citation type="submission" date="2012-12" db="EMBL/GenBank/DDBJ databases">
        <authorList>
            <person name="Hellsten U."/>
            <person name="Grimwood J."/>
            <person name="Chapman J.A."/>
            <person name="Shapiro H."/>
            <person name="Aerts A."/>
            <person name="Otillar R.P."/>
            <person name="Terry A.Y."/>
            <person name="Boore J.L."/>
            <person name="Simakov O."/>
            <person name="Marletaz F."/>
            <person name="Cho S.-J."/>
            <person name="Edsinger-Gonzales E."/>
            <person name="Havlak P."/>
            <person name="Kuo D.-H."/>
            <person name="Larsson T."/>
            <person name="Lv J."/>
            <person name="Arendt D."/>
            <person name="Savage R."/>
            <person name="Osoegawa K."/>
            <person name="de Jong P."/>
            <person name="Lindberg D.R."/>
            <person name="Seaver E.C."/>
            <person name="Weisblat D.A."/>
            <person name="Putnam N.H."/>
            <person name="Grigoriev I.V."/>
            <person name="Rokhsar D.S."/>
        </authorList>
    </citation>
    <scope>NUCLEOTIDE SEQUENCE</scope>
    <source>
        <strain evidence="9">I ESC-2004</strain>
    </source>
</reference>
<feature type="domain" description="CARD" evidence="5">
    <location>
        <begin position="1"/>
        <end position="89"/>
    </location>
</feature>
<dbReference type="SUPFAM" id="SSF47986">
    <property type="entry name" value="DEATH domain"/>
    <property type="match status" value="1"/>
</dbReference>
<evidence type="ECO:0000259" key="6">
    <source>
        <dbReference type="PROSITE" id="PS50837"/>
    </source>
</evidence>
<dbReference type="OrthoDB" id="120976at2759"/>
<feature type="domain" description="NACHT" evidence="6">
    <location>
        <begin position="172"/>
        <end position="295"/>
    </location>
</feature>
<dbReference type="OMA" id="IEYMAST"/>
<dbReference type="InterPro" id="IPR027417">
    <property type="entry name" value="P-loop_NTPase"/>
</dbReference>
<dbReference type="GO" id="GO:0042981">
    <property type="term" value="P:regulation of apoptotic process"/>
    <property type="evidence" value="ECO:0007669"/>
    <property type="project" value="InterPro"/>
</dbReference>
<dbReference type="SUPFAM" id="SSF52540">
    <property type="entry name" value="P-loop containing nucleoside triphosphate hydrolases"/>
    <property type="match status" value="1"/>
</dbReference>
<dbReference type="STRING" id="283909.R7UXY9"/>
<gene>
    <name evidence="7" type="ORF">CAPTEDRAFT_208112</name>
</gene>
<dbReference type="EMBL" id="KB298735">
    <property type="protein sequence ID" value="ELU08807.1"/>
    <property type="molecule type" value="Genomic_DNA"/>
</dbReference>
<dbReference type="PROSITE" id="PS50837">
    <property type="entry name" value="NACHT"/>
    <property type="match status" value="1"/>
</dbReference>
<dbReference type="Proteomes" id="UP000014760">
    <property type="component" value="Unassembled WGS sequence"/>
</dbReference>
<evidence type="ECO:0008006" key="10">
    <source>
        <dbReference type="Google" id="ProtNLM"/>
    </source>
</evidence>
<dbReference type="GO" id="GO:0045087">
    <property type="term" value="P:innate immune response"/>
    <property type="evidence" value="ECO:0007669"/>
    <property type="project" value="UniProtKB-KW"/>
</dbReference>